<comment type="similarity">
    <text evidence="1">Belongs to the ATP-dependent AMP-binding enzyme family.</text>
</comment>
<dbReference type="AlphaFoldDB" id="A0A1L9T7W5"/>
<feature type="domain" description="AMP-binding enzyme C-terminal" evidence="4">
    <location>
        <begin position="462"/>
        <end position="541"/>
    </location>
</feature>
<proteinExistence type="inferred from homology"/>
<dbReference type="GO" id="GO:0016405">
    <property type="term" value="F:CoA-ligase activity"/>
    <property type="evidence" value="ECO:0007669"/>
    <property type="project" value="TreeGrafter"/>
</dbReference>
<dbReference type="PANTHER" id="PTHR24096">
    <property type="entry name" value="LONG-CHAIN-FATTY-ACID--COA LIGASE"/>
    <property type="match status" value="1"/>
</dbReference>
<evidence type="ECO:0000313" key="6">
    <source>
        <dbReference type="Proteomes" id="UP000184356"/>
    </source>
</evidence>
<gene>
    <name evidence="5" type="ORF">ASPSYDRAFT_34312</name>
</gene>
<dbReference type="InterPro" id="IPR000873">
    <property type="entry name" value="AMP-dep_synth/lig_dom"/>
</dbReference>
<evidence type="ECO:0000256" key="2">
    <source>
        <dbReference type="ARBA" id="ARBA00022598"/>
    </source>
</evidence>
<dbReference type="GO" id="GO:0019748">
    <property type="term" value="P:secondary metabolic process"/>
    <property type="evidence" value="ECO:0007669"/>
    <property type="project" value="TreeGrafter"/>
</dbReference>
<accession>A0A1L9T7W5</accession>
<dbReference type="InterPro" id="IPR020845">
    <property type="entry name" value="AMP-binding_CS"/>
</dbReference>
<sequence>MEYLPEFDVEIPEVDLLSLLFHTEFAWAKKNTVIHAEAHNECNCITKGETVALTKRLAYALRTHLGVGRIANSQATVVTCISSNQLLLPIVFYSVIAAGGIYSAASTAFTTLELTRQIQQSGSNLVIASDDTAQTAMHAAKQCGIPPERVLVLRSTSGSWAMTAPSAANGMDYLKETRELAWECIRDAETLGQRTIALLYSSGTTGVPKGVQLSHKNFVAEAIITQAAIRAYLDRTGRKLGVDYDYRVLAHLPAAHVSGLQGYFINGIMAGGTAFWLRKYVFSDFASAARRHRITFISSVPAVFLRIAKSTAITDEFKTLLHAQSGAAPMGQELQAAVQAKLGCPFSQAWGLTETTGAVTWLPWDQSDISGSISHLLPNTRLKIEGETGGRVSEGEVGEILVRGPNVTMGYHNNKEATKEAFTQDGWFRTGDIGLRRDGKFYIVDRKKDLIKYKGLQVAPAEIEALLISRPDILDAAVVAIPDPELPGNEVPRAFIVRQPRAFQITATEVTAFVRDKLAAHKQLRGGVEFIDEIPRNPSGKILRRNLVGTVAIPRQGKL</sequence>
<evidence type="ECO:0000256" key="1">
    <source>
        <dbReference type="ARBA" id="ARBA00006432"/>
    </source>
</evidence>
<organism evidence="5 6">
    <name type="scientific">Aspergillus sydowii CBS 593.65</name>
    <dbReference type="NCBI Taxonomy" id="1036612"/>
    <lineage>
        <taxon>Eukaryota</taxon>
        <taxon>Fungi</taxon>
        <taxon>Dikarya</taxon>
        <taxon>Ascomycota</taxon>
        <taxon>Pezizomycotina</taxon>
        <taxon>Eurotiomycetes</taxon>
        <taxon>Eurotiomycetidae</taxon>
        <taxon>Eurotiales</taxon>
        <taxon>Aspergillaceae</taxon>
        <taxon>Aspergillus</taxon>
        <taxon>Aspergillus subgen. Nidulantes</taxon>
    </lineage>
</organism>
<keyword evidence="2" id="KW-0436">Ligase</keyword>
<keyword evidence="6" id="KW-1185">Reference proteome</keyword>
<dbReference type="Pfam" id="PF00501">
    <property type="entry name" value="AMP-binding"/>
    <property type="match status" value="1"/>
</dbReference>
<dbReference type="EMBL" id="KV878592">
    <property type="protein sequence ID" value="OJJ55383.1"/>
    <property type="molecule type" value="Genomic_DNA"/>
</dbReference>
<name>A0A1L9T7W5_9EURO</name>
<dbReference type="Gene3D" id="3.40.50.12780">
    <property type="entry name" value="N-terminal domain of ligase-like"/>
    <property type="match status" value="1"/>
</dbReference>
<dbReference type="PROSITE" id="PS00455">
    <property type="entry name" value="AMP_BINDING"/>
    <property type="match status" value="1"/>
</dbReference>
<dbReference type="GeneID" id="63761298"/>
<dbReference type="OrthoDB" id="1898221at2759"/>
<evidence type="ECO:0000259" key="4">
    <source>
        <dbReference type="Pfam" id="PF13193"/>
    </source>
</evidence>
<dbReference type="Pfam" id="PF13193">
    <property type="entry name" value="AMP-binding_C"/>
    <property type="match status" value="1"/>
</dbReference>
<dbReference type="InterPro" id="IPR045851">
    <property type="entry name" value="AMP-bd_C_sf"/>
</dbReference>
<dbReference type="VEuPathDB" id="FungiDB:ASPSYDRAFT_34312"/>
<dbReference type="InterPro" id="IPR042099">
    <property type="entry name" value="ANL_N_sf"/>
</dbReference>
<dbReference type="InterPro" id="IPR025110">
    <property type="entry name" value="AMP-bd_C"/>
</dbReference>
<dbReference type="FunFam" id="3.30.300.30:FF:000007">
    <property type="entry name" value="4-coumarate--CoA ligase 2"/>
    <property type="match status" value="1"/>
</dbReference>
<reference evidence="6" key="1">
    <citation type="journal article" date="2017" name="Genome Biol.">
        <title>Comparative genomics reveals high biological diversity and specific adaptations in the industrially and medically important fungal genus Aspergillus.</title>
        <authorList>
            <person name="de Vries R.P."/>
            <person name="Riley R."/>
            <person name="Wiebenga A."/>
            <person name="Aguilar-Osorio G."/>
            <person name="Amillis S."/>
            <person name="Uchima C.A."/>
            <person name="Anderluh G."/>
            <person name="Asadollahi M."/>
            <person name="Askin M."/>
            <person name="Barry K."/>
            <person name="Battaglia E."/>
            <person name="Bayram O."/>
            <person name="Benocci T."/>
            <person name="Braus-Stromeyer S.A."/>
            <person name="Caldana C."/>
            <person name="Canovas D."/>
            <person name="Cerqueira G.C."/>
            <person name="Chen F."/>
            <person name="Chen W."/>
            <person name="Choi C."/>
            <person name="Clum A."/>
            <person name="Dos Santos R.A."/>
            <person name="Damasio A.R."/>
            <person name="Diallinas G."/>
            <person name="Emri T."/>
            <person name="Fekete E."/>
            <person name="Flipphi M."/>
            <person name="Freyberg S."/>
            <person name="Gallo A."/>
            <person name="Gournas C."/>
            <person name="Habgood R."/>
            <person name="Hainaut M."/>
            <person name="Harispe M.L."/>
            <person name="Henrissat B."/>
            <person name="Hilden K.S."/>
            <person name="Hope R."/>
            <person name="Hossain A."/>
            <person name="Karabika E."/>
            <person name="Karaffa L."/>
            <person name="Karanyi Z."/>
            <person name="Krasevec N."/>
            <person name="Kuo A."/>
            <person name="Kusch H."/>
            <person name="LaButti K."/>
            <person name="Lagendijk E.L."/>
            <person name="Lapidus A."/>
            <person name="Levasseur A."/>
            <person name="Lindquist E."/>
            <person name="Lipzen A."/>
            <person name="Logrieco A.F."/>
            <person name="MacCabe A."/>
            <person name="Maekelae M.R."/>
            <person name="Malavazi I."/>
            <person name="Melin P."/>
            <person name="Meyer V."/>
            <person name="Mielnichuk N."/>
            <person name="Miskei M."/>
            <person name="Molnar A.P."/>
            <person name="Mule G."/>
            <person name="Ngan C.Y."/>
            <person name="Orejas M."/>
            <person name="Orosz E."/>
            <person name="Ouedraogo J.P."/>
            <person name="Overkamp K.M."/>
            <person name="Park H.-S."/>
            <person name="Perrone G."/>
            <person name="Piumi F."/>
            <person name="Punt P.J."/>
            <person name="Ram A.F."/>
            <person name="Ramon A."/>
            <person name="Rauscher S."/>
            <person name="Record E."/>
            <person name="Riano-Pachon D.M."/>
            <person name="Robert V."/>
            <person name="Roehrig J."/>
            <person name="Ruller R."/>
            <person name="Salamov A."/>
            <person name="Salih N.S."/>
            <person name="Samson R.A."/>
            <person name="Sandor E."/>
            <person name="Sanguinetti M."/>
            <person name="Schuetze T."/>
            <person name="Sepcic K."/>
            <person name="Shelest E."/>
            <person name="Sherlock G."/>
            <person name="Sophianopoulou V."/>
            <person name="Squina F.M."/>
            <person name="Sun H."/>
            <person name="Susca A."/>
            <person name="Todd R.B."/>
            <person name="Tsang A."/>
            <person name="Unkles S.E."/>
            <person name="van de Wiele N."/>
            <person name="van Rossen-Uffink D."/>
            <person name="Oliveira J.V."/>
            <person name="Vesth T.C."/>
            <person name="Visser J."/>
            <person name="Yu J.-H."/>
            <person name="Zhou M."/>
            <person name="Andersen M.R."/>
            <person name="Archer D.B."/>
            <person name="Baker S.E."/>
            <person name="Benoit I."/>
            <person name="Brakhage A.A."/>
            <person name="Braus G.H."/>
            <person name="Fischer R."/>
            <person name="Frisvad J.C."/>
            <person name="Goldman G.H."/>
            <person name="Houbraken J."/>
            <person name="Oakley B."/>
            <person name="Pocsi I."/>
            <person name="Scazzocchio C."/>
            <person name="Seiboth B."/>
            <person name="vanKuyk P.A."/>
            <person name="Wortman J."/>
            <person name="Dyer P.S."/>
            <person name="Grigoriev I.V."/>
        </authorList>
    </citation>
    <scope>NUCLEOTIDE SEQUENCE [LARGE SCALE GENOMIC DNA]</scope>
    <source>
        <strain evidence="6">CBS 593.65</strain>
    </source>
</reference>
<feature type="domain" description="AMP-dependent synthetase/ligase" evidence="3">
    <location>
        <begin position="41"/>
        <end position="412"/>
    </location>
</feature>
<dbReference type="Gene3D" id="3.30.300.30">
    <property type="match status" value="1"/>
</dbReference>
<evidence type="ECO:0000313" key="5">
    <source>
        <dbReference type="EMBL" id="OJJ55383.1"/>
    </source>
</evidence>
<evidence type="ECO:0000259" key="3">
    <source>
        <dbReference type="Pfam" id="PF00501"/>
    </source>
</evidence>
<dbReference type="RefSeq" id="XP_040699189.1">
    <property type="nucleotide sequence ID" value="XM_040845225.1"/>
</dbReference>
<dbReference type="STRING" id="1036612.A0A1L9T7W5"/>
<dbReference type="SUPFAM" id="SSF56801">
    <property type="entry name" value="Acetyl-CoA synthetase-like"/>
    <property type="match status" value="1"/>
</dbReference>
<dbReference type="Proteomes" id="UP000184356">
    <property type="component" value="Unassembled WGS sequence"/>
</dbReference>
<dbReference type="PANTHER" id="PTHR24096:SF149">
    <property type="entry name" value="AMP-BINDING DOMAIN-CONTAINING PROTEIN-RELATED"/>
    <property type="match status" value="1"/>
</dbReference>
<protein>
    <submittedName>
        <fullName evidence="5">Uncharacterized protein</fullName>
    </submittedName>
</protein>